<comment type="caution">
    <text evidence="2">The sequence shown here is derived from an EMBL/GenBank/DDBJ whole genome shotgun (WGS) entry which is preliminary data.</text>
</comment>
<gene>
    <name evidence="2" type="ORF">L596_022332</name>
</gene>
<dbReference type="InterPro" id="IPR036341">
    <property type="entry name" value="Her-1_sf"/>
</dbReference>
<proteinExistence type="predicted"/>
<protein>
    <recommendedName>
        <fullName evidence="4">Domain of unknown function DB domain-containing protein</fullName>
    </recommendedName>
</protein>
<accession>A0A4U5MLF5</accession>
<dbReference type="InterPro" id="IPR015313">
    <property type="entry name" value="Her-1"/>
</dbReference>
<evidence type="ECO:0000313" key="3">
    <source>
        <dbReference type="Proteomes" id="UP000298663"/>
    </source>
</evidence>
<dbReference type="AlphaFoldDB" id="A0A4U5MLF5"/>
<dbReference type="Proteomes" id="UP000298663">
    <property type="component" value="Unassembled WGS sequence"/>
</dbReference>
<reference evidence="2 3" key="1">
    <citation type="journal article" date="2015" name="Genome Biol.">
        <title>Comparative genomics of Steinernema reveals deeply conserved gene regulatory networks.</title>
        <authorList>
            <person name="Dillman A.R."/>
            <person name="Macchietto M."/>
            <person name="Porter C.F."/>
            <person name="Rogers A."/>
            <person name="Williams B."/>
            <person name="Antoshechkin I."/>
            <person name="Lee M.M."/>
            <person name="Goodwin Z."/>
            <person name="Lu X."/>
            <person name="Lewis E.E."/>
            <person name="Goodrich-Blair H."/>
            <person name="Stock S.P."/>
            <person name="Adams B.J."/>
            <person name="Sternberg P.W."/>
            <person name="Mortazavi A."/>
        </authorList>
    </citation>
    <scope>NUCLEOTIDE SEQUENCE [LARGE SCALE GENOMIC DNA]</scope>
    <source>
        <strain evidence="2 3">ALL</strain>
    </source>
</reference>
<organism evidence="2 3">
    <name type="scientific">Steinernema carpocapsae</name>
    <name type="common">Entomopathogenic nematode</name>
    <dbReference type="NCBI Taxonomy" id="34508"/>
    <lineage>
        <taxon>Eukaryota</taxon>
        <taxon>Metazoa</taxon>
        <taxon>Ecdysozoa</taxon>
        <taxon>Nematoda</taxon>
        <taxon>Chromadorea</taxon>
        <taxon>Rhabditida</taxon>
        <taxon>Tylenchina</taxon>
        <taxon>Panagrolaimomorpha</taxon>
        <taxon>Strongyloidoidea</taxon>
        <taxon>Steinernematidae</taxon>
        <taxon>Steinernema</taxon>
    </lineage>
</organism>
<feature type="signal peptide" evidence="1">
    <location>
        <begin position="1"/>
        <end position="28"/>
    </location>
</feature>
<reference evidence="2 3" key="2">
    <citation type="journal article" date="2019" name="G3 (Bethesda)">
        <title>Hybrid Assembly of the Genome of the Entomopathogenic Nematode Steinernema carpocapsae Identifies the X-Chromosome.</title>
        <authorList>
            <person name="Serra L."/>
            <person name="Macchietto M."/>
            <person name="Macias-Munoz A."/>
            <person name="McGill C.J."/>
            <person name="Rodriguez I.M."/>
            <person name="Rodriguez B."/>
            <person name="Murad R."/>
            <person name="Mortazavi A."/>
        </authorList>
    </citation>
    <scope>NUCLEOTIDE SEQUENCE [LARGE SCALE GENOMIC DNA]</scope>
    <source>
        <strain evidence="2 3">ALL</strain>
    </source>
</reference>
<keyword evidence="3" id="KW-1185">Reference proteome</keyword>
<name>A0A4U5MLF5_STECR</name>
<evidence type="ECO:0008006" key="4">
    <source>
        <dbReference type="Google" id="ProtNLM"/>
    </source>
</evidence>
<dbReference type="Pfam" id="PF09232">
    <property type="entry name" value="Caenor_Her-1"/>
    <property type="match status" value="1"/>
</dbReference>
<evidence type="ECO:0000313" key="2">
    <source>
        <dbReference type="EMBL" id="TKR70290.1"/>
    </source>
</evidence>
<dbReference type="EMBL" id="AZBU02000007">
    <property type="protein sequence ID" value="TKR70290.1"/>
    <property type="molecule type" value="Genomic_DNA"/>
</dbReference>
<dbReference type="Gene3D" id="1.10.150.360">
    <property type="match status" value="1"/>
</dbReference>
<feature type="chain" id="PRO_5020712726" description="Domain of unknown function DB domain-containing protein" evidence="1">
    <location>
        <begin position="29"/>
        <end position="188"/>
    </location>
</feature>
<dbReference type="OrthoDB" id="5772135at2759"/>
<dbReference type="PANTHER" id="PTHR37979:SF1">
    <property type="entry name" value="PROTEIN HER-1"/>
    <property type="match status" value="1"/>
</dbReference>
<dbReference type="Gene3D" id="1.10.150.370">
    <property type="entry name" value="Caenorhabditis elegans Her-1, C-terminal domain"/>
    <property type="match status" value="1"/>
</dbReference>
<dbReference type="SUPFAM" id="SSF110014">
    <property type="entry name" value="Her-1"/>
    <property type="match status" value="1"/>
</dbReference>
<dbReference type="PANTHER" id="PTHR37979">
    <property type="entry name" value="PROTEIN HER-1"/>
    <property type="match status" value="1"/>
</dbReference>
<keyword evidence="1" id="KW-0732">Signal</keyword>
<sequence length="188" mass="21107">MNFFVPVCGTMKIFLLAFWLALPLLGNAAIVDTLSVAKKCCGEKAAECCKESFDFKNPLKCPSMAVEDKILAISCAQKELYGAEDFTKLSVHDMKCCEIFGENDNDESGTCEKRCLVALQAPSVSAKEKLERIHGCRLNMGSLPKCFDKCLEWIHSPVHRMFQQFNFTEHCNWTDRLKPGKLYIGPPV</sequence>
<dbReference type="InterPro" id="IPR043108">
    <property type="entry name" value="Her-1_C"/>
</dbReference>
<evidence type="ECO:0000256" key="1">
    <source>
        <dbReference type="SAM" id="SignalP"/>
    </source>
</evidence>